<keyword evidence="4 9" id="KW-0812">Transmembrane</keyword>
<comment type="similarity">
    <text evidence="8 9">Belongs to the SFT2 family.</text>
</comment>
<dbReference type="GO" id="GO:0012505">
    <property type="term" value="C:endomembrane system"/>
    <property type="evidence" value="ECO:0007669"/>
    <property type="project" value="UniProtKB-ARBA"/>
</dbReference>
<dbReference type="PANTHER" id="PTHR23137">
    <property type="entry name" value="VESICLE TRANSPORT PROTEIN-RELATED"/>
    <property type="match status" value="1"/>
</dbReference>
<evidence type="ECO:0000256" key="7">
    <source>
        <dbReference type="ARBA" id="ARBA00023136"/>
    </source>
</evidence>
<gene>
    <name evidence="10" type="ORF">R5R35_002415</name>
</gene>
<dbReference type="EMBL" id="JAZDUA010000043">
    <property type="protein sequence ID" value="KAK7871174.1"/>
    <property type="molecule type" value="Genomic_DNA"/>
</dbReference>
<keyword evidence="7 9" id="KW-0472">Membrane</keyword>
<dbReference type="InterPro" id="IPR007305">
    <property type="entry name" value="Vesicle_transpt_Got1/SFT2"/>
</dbReference>
<keyword evidence="3 9" id="KW-0813">Transport</keyword>
<comment type="subcellular location">
    <subcellularLocation>
        <location evidence="2 9">Membrane</location>
        <topology evidence="2 9">Multi-pass membrane protein</topology>
    </subcellularLocation>
</comment>
<dbReference type="AlphaFoldDB" id="A0AAN9VTC8"/>
<dbReference type="PANTHER" id="PTHR23137:SF6">
    <property type="entry name" value="VESICLE TRANSPORT PROTEIN"/>
    <property type="match status" value="1"/>
</dbReference>
<feature type="transmembrane region" description="Helical" evidence="9">
    <location>
        <begin position="40"/>
        <end position="61"/>
    </location>
</feature>
<evidence type="ECO:0000256" key="8">
    <source>
        <dbReference type="ARBA" id="ARBA00025800"/>
    </source>
</evidence>
<evidence type="ECO:0000256" key="4">
    <source>
        <dbReference type="ARBA" id="ARBA00022692"/>
    </source>
</evidence>
<evidence type="ECO:0000256" key="5">
    <source>
        <dbReference type="ARBA" id="ARBA00022927"/>
    </source>
</evidence>
<dbReference type="GO" id="GO:0005737">
    <property type="term" value="C:cytoplasm"/>
    <property type="evidence" value="ECO:0007669"/>
    <property type="project" value="UniProtKB-ARBA"/>
</dbReference>
<feature type="transmembrane region" description="Helical" evidence="9">
    <location>
        <begin position="101"/>
        <end position="120"/>
    </location>
</feature>
<evidence type="ECO:0000313" key="11">
    <source>
        <dbReference type="Proteomes" id="UP001378592"/>
    </source>
</evidence>
<dbReference type="Pfam" id="PF04178">
    <property type="entry name" value="Got1"/>
    <property type="match status" value="1"/>
</dbReference>
<organism evidence="10 11">
    <name type="scientific">Gryllus longicercus</name>
    <dbReference type="NCBI Taxonomy" id="2509291"/>
    <lineage>
        <taxon>Eukaryota</taxon>
        <taxon>Metazoa</taxon>
        <taxon>Ecdysozoa</taxon>
        <taxon>Arthropoda</taxon>
        <taxon>Hexapoda</taxon>
        <taxon>Insecta</taxon>
        <taxon>Pterygota</taxon>
        <taxon>Neoptera</taxon>
        <taxon>Polyneoptera</taxon>
        <taxon>Orthoptera</taxon>
        <taxon>Ensifera</taxon>
        <taxon>Gryllidea</taxon>
        <taxon>Grylloidea</taxon>
        <taxon>Gryllidae</taxon>
        <taxon>Gryllinae</taxon>
        <taxon>Gryllus</taxon>
    </lineage>
</organism>
<keyword evidence="5 9" id="KW-0653">Protein transport</keyword>
<evidence type="ECO:0000256" key="2">
    <source>
        <dbReference type="ARBA" id="ARBA00004141"/>
    </source>
</evidence>
<dbReference type="GO" id="GO:0015031">
    <property type="term" value="P:protein transport"/>
    <property type="evidence" value="ECO:0007669"/>
    <property type="project" value="UniProtKB-KW"/>
</dbReference>
<dbReference type="InterPro" id="IPR011691">
    <property type="entry name" value="Vesicle_transpt_SFT2"/>
</dbReference>
<comment type="function">
    <text evidence="1 9">May be involved in fusion of retrograde transport vesicles derived from an endocytic compartment with the Golgi complex.</text>
</comment>
<name>A0AAN9VTC8_9ORTH</name>
<dbReference type="GO" id="GO:0016192">
    <property type="term" value="P:vesicle-mediated transport"/>
    <property type="evidence" value="ECO:0007669"/>
    <property type="project" value="InterPro"/>
</dbReference>
<keyword evidence="6 9" id="KW-1133">Transmembrane helix</keyword>
<evidence type="ECO:0000256" key="9">
    <source>
        <dbReference type="RuleBase" id="RU363111"/>
    </source>
</evidence>
<reference evidence="10 11" key="1">
    <citation type="submission" date="2024-03" db="EMBL/GenBank/DDBJ databases">
        <title>The genome assembly and annotation of the cricket Gryllus longicercus Weissman &amp; Gray.</title>
        <authorList>
            <person name="Szrajer S."/>
            <person name="Gray D."/>
            <person name="Ylla G."/>
        </authorList>
    </citation>
    <scope>NUCLEOTIDE SEQUENCE [LARGE SCALE GENOMIC DNA]</scope>
    <source>
        <strain evidence="10">DAG 2021-001</strain>
        <tissue evidence="10">Whole body minus gut</tissue>
    </source>
</reference>
<comment type="caution">
    <text evidence="10">The sequence shown here is derived from an EMBL/GenBank/DDBJ whole genome shotgun (WGS) entry which is preliminary data.</text>
</comment>
<sequence length="162" mass="18052">MDKLKRALSGDDSQAEEESGIMPQLMDATTLSWSTRIKGFIACFLIGIFFSLLASICLFLNKGITTFAIFYTLGNIISIMSTCFLMGPINQIKKMFAQTRVIATIMVIVMFGLTLFAALYMHNAGLVLLFIILQWIALTWYSLSYIPYARDACKKTISACIA</sequence>
<evidence type="ECO:0000256" key="3">
    <source>
        <dbReference type="ARBA" id="ARBA00022448"/>
    </source>
</evidence>
<evidence type="ECO:0000256" key="6">
    <source>
        <dbReference type="ARBA" id="ARBA00022989"/>
    </source>
</evidence>
<dbReference type="GO" id="GO:0016020">
    <property type="term" value="C:membrane"/>
    <property type="evidence" value="ECO:0007669"/>
    <property type="project" value="UniProtKB-SubCell"/>
</dbReference>
<dbReference type="Proteomes" id="UP001378592">
    <property type="component" value="Unassembled WGS sequence"/>
</dbReference>
<evidence type="ECO:0000313" key="10">
    <source>
        <dbReference type="EMBL" id="KAK7871174.1"/>
    </source>
</evidence>
<feature type="transmembrane region" description="Helical" evidence="9">
    <location>
        <begin position="67"/>
        <end position="89"/>
    </location>
</feature>
<evidence type="ECO:0000256" key="1">
    <source>
        <dbReference type="ARBA" id="ARBA00003566"/>
    </source>
</evidence>
<protein>
    <recommendedName>
        <fullName evidence="9">Vesicle transport protein</fullName>
    </recommendedName>
</protein>
<proteinExistence type="inferred from homology"/>
<accession>A0AAN9VTC8</accession>
<feature type="transmembrane region" description="Helical" evidence="9">
    <location>
        <begin position="126"/>
        <end position="146"/>
    </location>
</feature>
<keyword evidence="11" id="KW-1185">Reference proteome</keyword>